<protein>
    <submittedName>
        <fullName evidence="5">DNA-binding protein</fullName>
    </submittedName>
</protein>
<feature type="transmembrane region" description="Helical" evidence="4">
    <location>
        <begin position="56"/>
        <end position="75"/>
    </location>
</feature>
<dbReference type="Pfam" id="PF06977">
    <property type="entry name" value="SdiA-regulated"/>
    <property type="match status" value="1"/>
</dbReference>
<evidence type="ECO:0000256" key="1">
    <source>
        <dbReference type="ARBA" id="ARBA00004236"/>
    </source>
</evidence>
<accession>A0A2K8K5Y1</accession>
<evidence type="ECO:0000313" key="5">
    <source>
        <dbReference type="EMBL" id="ATX64829.1"/>
    </source>
</evidence>
<name>A0A2K8K5Y1_9RHOB</name>
<reference evidence="5 6" key="1">
    <citation type="submission" date="2017-11" db="EMBL/GenBank/DDBJ databases">
        <title>Revised Sequence and Annotation of the Rhodobaca barguzinensis strain alga05 Genome.</title>
        <authorList>
            <person name="Kopejtka K."/>
            <person name="Tomasch J.M."/>
            <person name="Bunk B."/>
            <person name="Koblizek M."/>
        </authorList>
    </citation>
    <scope>NUCLEOTIDE SEQUENCE [LARGE SCALE GENOMIC DNA]</scope>
    <source>
        <strain evidence="6">alga05</strain>
    </source>
</reference>
<evidence type="ECO:0000256" key="4">
    <source>
        <dbReference type="SAM" id="Phobius"/>
    </source>
</evidence>
<keyword evidence="4" id="KW-0812">Transmembrane</keyword>
<keyword evidence="6" id="KW-1185">Reference proteome</keyword>
<keyword evidence="3 4" id="KW-0472">Membrane</keyword>
<keyword evidence="4" id="KW-1133">Transmembrane helix</keyword>
<evidence type="ECO:0000313" key="6">
    <source>
        <dbReference type="Proteomes" id="UP000228948"/>
    </source>
</evidence>
<proteinExistence type="predicted"/>
<dbReference type="Proteomes" id="UP000228948">
    <property type="component" value="Chromosome"/>
</dbReference>
<dbReference type="SUPFAM" id="SSF50956">
    <property type="entry name" value="Thermostable phytase (3-phytase)"/>
    <property type="match status" value="1"/>
</dbReference>
<keyword evidence="5" id="KW-0238">DNA-binding</keyword>
<evidence type="ECO:0000256" key="2">
    <source>
        <dbReference type="ARBA" id="ARBA00022475"/>
    </source>
</evidence>
<dbReference type="EMBL" id="CP024899">
    <property type="protein sequence ID" value="ATX64829.1"/>
    <property type="molecule type" value="Genomic_DNA"/>
</dbReference>
<keyword evidence="2" id="KW-1003">Cell membrane</keyword>
<organism evidence="5 6">
    <name type="scientific">Roseinatronobacter bogoriensis subsp. barguzinensis</name>
    <dbReference type="NCBI Taxonomy" id="441209"/>
    <lineage>
        <taxon>Bacteria</taxon>
        <taxon>Pseudomonadati</taxon>
        <taxon>Pseudomonadota</taxon>
        <taxon>Alphaproteobacteria</taxon>
        <taxon>Rhodobacterales</taxon>
        <taxon>Paracoccaceae</taxon>
        <taxon>Roseinatronobacter</taxon>
    </lineage>
</organism>
<evidence type="ECO:0000256" key="3">
    <source>
        <dbReference type="ARBA" id="ARBA00023136"/>
    </source>
</evidence>
<dbReference type="GO" id="GO:0005886">
    <property type="term" value="C:plasma membrane"/>
    <property type="evidence" value="ECO:0007669"/>
    <property type="project" value="UniProtKB-SubCell"/>
</dbReference>
<sequence>MVQPATIRIAPINVRLIYQSLIWFIANRLKRALLSTGAESMGNAMTNSSAKRRFGWLGRAFFVLGAVAILVWAWLSGALSPALMMASPAGRGHFVTDSILADLVVDIDGLAVEGLDKNLSGLTYAANTNTLFTVINNPPAVAEVSTDGALLRLIPIKGAKDTEGISHLHGNKFLIADERDQSIHLVHIDPHTEVLTLDGPPALKLDFGNFRNLGFEGASWDSRNNRLYLVQERLPIRLLVVDGLYPEDPDQERFLSVRSHRLPWLHRLALLDLSSLIRHEPSGKLLLLSDASKMLLEYDEDGQLVNVLRLRAGMHGLQSAIPQAEGVTMDNEGRLFIVSEPNLFYRFAHESTATEN</sequence>
<dbReference type="KEGG" id="rbg:BG454_02395"/>
<dbReference type="AlphaFoldDB" id="A0A2K8K5Y1"/>
<comment type="subcellular location">
    <subcellularLocation>
        <location evidence="1">Cell membrane</location>
    </subcellularLocation>
</comment>
<dbReference type="CDD" id="cd09971">
    <property type="entry name" value="SdiA-regulated"/>
    <property type="match status" value="1"/>
</dbReference>
<gene>
    <name evidence="5" type="ORF">BG454_02395</name>
</gene>
<dbReference type="InterPro" id="IPR009722">
    <property type="entry name" value="YjiK/CarP"/>
</dbReference>
<dbReference type="GO" id="GO:0003677">
    <property type="term" value="F:DNA binding"/>
    <property type="evidence" value="ECO:0007669"/>
    <property type="project" value="UniProtKB-KW"/>
</dbReference>